<dbReference type="InterPro" id="IPR055178">
    <property type="entry name" value="RsdA/BaiN/AoA(So)-like_dom"/>
</dbReference>
<keyword evidence="7" id="KW-1185">Reference proteome</keyword>
<evidence type="ECO:0000256" key="1">
    <source>
        <dbReference type="ARBA" id="ARBA00001974"/>
    </source>
</evidence>
<name>A0AAW4VWW2_9FIRM</name>
<dbReference type="Gene3D" id="2.40.30.10">
    <property type="entry name" value="Translation factors"/>
    <property type="match status" value="1"/>
</dbReference>
<sequence length="409" mass="44249">MNIIVIGGGAAGLMAAGTAAEQGAQVTLLETNEKVGRKLFITGKGRCNVCNNCDVQEVLRNVPVNPRFLYSALGGFGPADVMDFFENHGVALKTERGNRVFPQSDKAADIIDALFLWVKKAGVTIVHTTADELLIEDGVLTGVRAGHKTYKADRIIVATGGASYPQTGSTGDGYRFARQAGHTVVPANPSLVPLVEDGDTCQKLMGLSLRNVQLTVYENEKKLYSDFGEMLFTHFGLSGPLVLSASAHMRHFGSKKYRVEIDLKPALDEKTLDKRLLADFDKHKNSDFINALGELLPKKLIPVVIEKSGIDPREKVNSITKAQRAALLRVLKAFPVEISGKRPIAEAIITTGGVSVREVSPKTMESKKLPHLYFAGEVLDVDAYTGGFNLQIAWSTGRLAGLSATEEEL</sequence>
<evidence type="ECO:0000256" key="3">
    <source>
        <dbReference type="ARBA" id="ARBA00022827"/>
    </source>
</evidence>
<dbReference type="GeneID" id="98661054"/>
<evidence type="ECO:0000256" key="2">
    <source>
        <dbReference type="ARBA" id="ARBA00022630"/>
    </source>
</evidence>
<dbReference type="Proteomes" id="UP001298753">
    <property type="component" value="Unassembled WGS sequence"/>
</dbReference>
<dbReference type="Pfam" id="PF03486">
    <property type="entry name" value="HI0933_like"/>
    <property type="match status" value="1"/>
</dbReference>
<dbReference type="InterPro" id="IPR057661">
    <property type="entry name" value="RsdA/BaiN/AoA(So)_Rossmann"/>
</dbReference>
<evidence type="ECO:0000259" key="4">
    <source>
        <dbReference type="Pfam" id="PF03486"/>
    </source>
</evidence>
<dbReference type="PRINTS" id="PR00368">
    <property type="entry name" value="FADPNR"/>
</dbReference>
<feature type="domain" description="RsdA/BaiN/AoA(So)-like Rossmann fold-like" evidence="4">
    <location>
        <begin position="2"/>
        <end position="401"/>
    </location>
</feature>
<dbReference type="PANTHER" id="PTHR42887:SF2">
    <property type="entry name" value="OS12G0638800 PROTEIN"/>
    <property type="match status" value="1"/>
</dbReference>
<dbReference type="PRINTS" id="PR00411">
    <property type="entry name" value="PNDRDTASEI"/>
</dbReference>
<protein>
    <submittedName>
        <fullName evidence="6">NAD(P)/FAD-dependent oxidoreductase</fullName>
    </submittedName>
</protein>
<dbReference type="SUPFAM" id="SSF160996">
    <property type="entry name" value="HI0933 insert domain-like"/>
    <property type="match status" value="1"/>
</dbReference>
<evidence type="ECO:0000259" key="5">
    <source>
        <dbReference type="Pfam" id="PF22780"/>
    </source>
</evidence>
<dbReference type="InterPro" id="IPR036188">
    <property type="entry name" value="FAD/NAD-bd_sf"/>
</dbReference>
<dbReference type="Gene3D" id="1.10.8.260">
    <property type="entry name" value="HI0933 insert domain-like"/>
    <property type="match status" value="1"/>
</dbReference>
<keyword evidence="2" id="KW-0285">Flavoprotein</keyword>
<dbReference type="SUPFAM" id="SSF51905">
    <property type="entry name" value="FAD/NAD(P)-binding domain"/>
    <property type="match status" value="1"/>
</dbReference>
<dbReference type="RefSeq" id="WP_227600991.1">
    <property type="nucleotide sequence ID" value="NZ_JAJEPX010000034.1"/>
</dbReference>
<comment type="caution">
    <text evidence="6">The sequence shown here is derived from an EMBL/GenBank/DDBJ whole genome shotgun (WGS) entry which is preliminary data.</text>
</comment>
<dbReference type="InterPro" id="IPR023166">
    <property type="entry name" value="BaiN-like_dom_sf"/>
</dbReference>
<keyword evidence="3" id="KW-0274">FAD</keyword>
<evidence type="ECO:0000313" key="6">
    <source>
        <dbReference type="EMBL" id="MCC2177446.1"/>
    </source>
</evidence>
<comment type="cofactor">
    <cofactor evidence="1">
        <name>FAD</name>
        <dbReference type="ChEBI" id="CHEBI:57692"/>
    </cofactor>
</comment>
<dbReference type="EMBL" id="JAJEPX010000034">
    <property type="protein sequence ID" value="MCC2177446.1"/>
    <property type="molecule type" value="Genomic_DNA"/>
</dbReference>
<accession>A0AAW4VWW2</accession>
<organism evidence="6 7">
    <name type="scientific">Agathobaculum butyriciproducens</name>
    <dbReference type="NCBI Taxonomy" id="1628085"/>
    <lineage>
        <taxon>Bacteria</taxon>
        <taxon>Bacillati</taxon>
        <taxon>Bacillota</taxon>
        <taxon>Clostridia</taxon>
        <taxon>Eubacteriales</taxon>
        <taxon>Butyricicoccaceae</taxon>
        <taxon>Agathobaculum</taxon>
    </lineage>
</organism>
<dbReference type="NCBIfam" id="TIGR00275">
    <property type="entry name" value="aminoacetone oxidase family FAD-binding enzyme"/>
    <property type="match status" value="1"/>
</dbReference>
<evidence type="ECO:0000313" key="7">
    <source>
        <dbReference type="Proteomes" id="UP001298753"/>
    </source>
</evidence>
<proteinExistence type="predicted"/>
<dbReference type="PANTHER" id="PTHR42887">
    <property type="entry name" value="OS12G0638800 PROTEIN"/>
    <property type="match status" value="1"/>
</dbReference>
<gene>
    <name evidence="6" type="ORF">LKD22_09970</name>
</gene>
<dbReference type="InterPro" id="IPR004792">
    <property type="entry name" value="BaiN-like"/>
</dbReference>
<dbReference type="Gene3D" id="3.50.50.60">
    <property type="entry name" value="FAD/NAD(P)-binding domain"/>
    <property type="match status" value="1"/>
</dbReference>
<dbReference type="Pfam" id="PF22780">
    <property type="entry name" value="HI0933_like_1st"/>
    <property type="match status" value="1"/>
</dbReference>
<reference evidence="6 7" key="1">
    <citation type="submission" date="2021-10" db="EMBL/GenBank/DDBJ databases">
        <title>Anaerobic single-cell dispensing facilitates the cultivation of human gut bacteria.</title>
        <authorList>
            <person name="Afrizal A."/>
        </authorList>
    </citation>
    <scope>NUCLEOTIDE SEQUENCE [LARGE SCALE GENOMIC DNA]</scope>
    <source>
        <strain evidence="6 7">CLA-AA-H270</strain>
    </source>
</reference>
<dbReference type="AlphaFoldDB" id="A0AAW4VWW2"/>
<feature type="domain" description="RsdA/BaiN/AoA(So)-like insert" evidence="5">
    <location>
        <begin position="189"/>
        <end position="349"/>
    </location>
</feature>